<reference evidence="1" key="1">
    <citation type="submission" date="2014-11" db="EMBL/GenBank/DDBJ databases">
        <authorList>
            <person name="Amaro Gonzalez C."/>
        </authorList>
    </citation>
    <scope>NUCLEOTIDE SEQUENCE</scope>
</reference>
<accession>A0A0E9T7J8</accession>
<dbReference type="EMBL" id="GBXM01058913">
    <property type="protein sequence ID" value="JAH49664.1"/>
    <property type="molecule type" value="Transcribed_RNA"/>
</dbReference>
<organism evidence="1">
    <name type="scientific">Anguilla anguilla</name>
    <name type="common">European freshwater eel</name>
    <name type="synonym">Muraena anguilla</name>
    <dbReference type="NCBI Taxonomy" id="7936"/>
    <lineage>
        <taxon>Eukaryota</taxon>
        <taxon>Metazoa</taxon>
        <taxon>Chordata</taxon>
        <taxon>Craniata</taxon>
        <taxon>Vertebrata</taxon>
        <taxon>Euteleostomi</taxon>
        <taxon>Actinopterygii</taxon>
        <taxon>Neopterygii</taxon>
        <taxon>Teleostei</taxon>
        <taxon>Anguilliformes</taxon>
        <taxon>Anguillidae</taxon>
        <taxon>Anguilla</taxon>
    </lineage>
</organism>
<dbReference type="AlphaFoldDB" id="A0A0E9T7J8"/>
<proteinExistence type="predicted"/>
<protein>
    <submittedName>
        <fullName evidence="1">Uncharacterized protein</fullName>
    </submittedName>
</protein>
<reference evidence="1" key="2">
    <citation type="journal article" date="2015" name="Fish Shellfish Immunol.">
        <title>Early steps in the European eel (Anguilla anguilla)-Vibrio vulnificus interaction in the gills: Role of the RtxA13 toxin.</title>
        <authorList>
            <person name="Callol A."/>
            <person name="Pajuelo D."/>
            <person name="Ebbesson L."/>
            <person name="Teles M."/>
            <person name="MacKenzie S."/>
            <person name="Amaro C."/>
        </authorList>
    </citation>
    <scope>NUCLEOTIDE SEQUENCE</scope>
</reference>
<sequence>MTKPNNSIHFTMKNLYSVITMR</sequence>
<name>A0A0E9T7J8_ANGAN</name>
<evidence type="ECO:0000313" key="1">
    <source>
        <dbReference type="EMBL" id="JAH49664.1"/>
    </source>
</evidence>